<evidence type="ECO:0000256" key="19">
    <source>
        <dbReference type="PIRSR" id="PIRSR005149-1"/>
    </source>
</evidence>
<dbReference type="GO" id="GO:0020037">
    <property type="term" value="F:heme binding"/>
    <property type="evidence" value="ECO:0007669"/>
    <property type="project" value="InterPro"/>
</dbReference>
<comment type="function">
    <text evidence="18">Catalyzes stereospecific hydroxylation of free fatty acids at the C-2 position to produce (R)-2-hydroxy fatty acids, which are building blocks of sphingolipids and glycosphingolipids common in neural tissue and epidermis. Plays an essential role in the synthesis of galactosphingolipids of the myelin sheath. Responsible for the synthesis of sphingolipids and glycosphingolipids involved in the formation of epidermal lamellar bodies critical for skin permeability barrier. Participates in the synthesis of glycosphingolipids and a fraction of type II wax diesters in sebaceous gland, specifically regulating hair follicle homeostasis. Involved in the synthesis of sphingolipids of plasma membrane rafts, controlling lipid raft mobility and trafficking of raft-associated proteins.</text>
</comment>
<dbReference type="Pfam" id="PF00173">
    <property type="entry name" value="Cyt-b5"/>
    <property type="match status" value="1"/>
</dbReference>
<dbReference type="GO" id="GO:0005789">
    <property type="term" value="C:endoplasmic reticulum membrane"/>
    <property type="evidence" value="ECO:0007669"/>
    <property type="project" value="UniProtKB-SubCell"/>
</dbReference>
<feature type="binding site" evidence="19">
    <location>
        <position position="321"/>
    </location>
    <ligand>
        <name>Zn(2+)</name>
        <dbReference type="ChEBI" id="CHEBI:29105"/>
        <label>1</label>
    </ligand>
</feature>
<dbReference type="PIRSF" id="PIRSF005149">
    <property type="entry name" value="IPC-B_HD"/>
    <property type="match status" value="1"/>
</dbReference>
<evidence type="ECO:0000256" key="8">
    <source>
        <dbReference type="ARBA" id="ARBA00022723"/>
    </source>
</evidence>
<feature type="binding site" evidence="19">
    <location>
        <position position="262"/>
    </location>
    <ligand>
        <name>Zn(2+)</name>
        <dbReference type="ChEBI" id="CHEBI:29105"/>
        <label>1</label>
    </ligand>
</feature>
<feature type="binding site" evidence="19">
    <location>
        <position position="338"/>
    </location>
    <ligand>
        <name>Zn(2+)</name>
        <dbReference type="ChEBI" id="CHEBI:29105"/>
        <label>1</label>
    </ligand>
</feature>
<dbReference type="EMBL" id="KQ981647">
    <property type="protein sequence ID" value="KYN38656.1"/>
    <property type="molecule type" value="Genomic_DNA"/>
</dbReference>
<evidence type="ECO:0000256" key="11">
    <source>
        <dbReference type="ARBA" id="ARBA00022833"/>
    </source>
</evidence>
<dbReference type="GO" id="GO:0006633">
    <property type="term" value="P:fatty acid biosynthetic process"/>
    <property type="evidence" value="ECO:0007669"/>
    <property type="project" value="UniProtKB-KW"/>
</dbReference>
<feature type="binding site" evidence="19">
    <location>
        <position position="342"/>
    </location>
    <ligand>
        <name>Zn(2+)</name>
        <dbReference type="ChEBI" id="CHEBI:29105"/>
        <label>1</label>
    </ligand>
</feature>
<feature type="binding site" evidence="19">
    <location>
        <position position="263"/>
    </location>
    <ligand>
        <name>Zn(2+)</name>
        <dbReference type="ChEBI" id="CHEBI:29105"/>
        <label>1</label>
    </ligand>
</feature>
<keyword evidence="16 18" id="KW-0472">Membrane</keyword>
<comment type="cofactor">
    <cofactor evidence="20">
        <name>Fe cation</name>
        <dbReference type="ChEBI" id="CHEBI:24875"/>
    </cofactor>
</comment>
<feature type="transmembrane region" description="Helical" evidence="21">
    <location>
        <begin position="164"/>
        <end position="187"/>
    </location>
</feature>
<feature type="binding site" evidence="19">
    <location>
        <position position="236"/>
    </location>
    <ligand>
        <name>Zn(2+)</name>
        <dbReference type="ChEBI" id="CHEBI:29105"/>
        <label>1</label>
    </ligand>
</feature>
<keyword evidence="17 18" id="KW-0275">Fatty acid biosynthesis</keyword>
<evidence type="ECO:0000256" key="6">
    <source>
        <dbReference type="ARBA" id="ARBA00022617"/>
    </source>
</evidence>
<evidence type="ECO:0000256" key="4">
    <source>
        <dbReference type="ARBA" id="ARBA00005747"/>
    </source>
</evidence>
<evidence type="ECO:0000256" key="5">
    <source>
        <dbReference type="ARBA" id="ARBA00022516"/>
    </source>
</evidence>
<evidence type="ECO:0000256" key="13">
    <source>
        <dbReference type="ARBA" id="ARBA00023002"/>
    </source>
</evidence>
<dbReference type="PROSITE" id="PS00191">
    <property type="entry name" value="CYTOCHROME_B5_1"/>
    <property type="match status" value="1"/>
</dbReference>
<gene>
    <name evidence="23" type="ORF">ALC56_06962</name>
</gene>
<protein>
    <recommendedName>
        <fullName evidence="18">Fatty acid 2-hydroxylase</fullName>
        <ecNumber evidence="18">1.-.-.-</ecNumber>
    </recommendedName>
</protein>
<keyword evidence="12 21" id="KW-1133">Transmembrane helix</keyword>
<feature type="binding site" description="axial binding residue" evidence="20">
    <location>
        <position position="93"/>
    </location>
    <ligand>
        <name>heme</name>
        <dbReference type="ChEBI" id="CHEBI:30413"/>
    </ligand>
    <ligandPart>
        <name>Fe</name>
        <dbReference type="ChEBI" id="CHEBI:18248"/>
    </ligandPart>
</feature>
<evidence type="ECO:0000256" key="10">
    <source>
        <dbReference type="ARBA" id="ARBA00022832"/>
    </source>
</evidence>
<comment type="pathway">
    <text evidence="3">Lipid metabolism.</text>
</comment>
<dbReference type="AlphaFoldDB" id="A0A151JWE4"/>
<keyword evidence="15 18" id="KW-0443">Lipid metabolism</keyword>
<feature type="binding site" evidence="19">
    <location>
        <position position="241"/>
    </location>
    <ligand>
        <name>Zn(2+)</name>
        <dbReference type="ChEBI" id="CHEBI:29105"/>
        <label>1</label>
    </ligand>
</feature>
<dbReference type="SUPFAM" id="SSF55856">
    <property type="entry name" value="Cytochrome b5-like heme/steroid binding domain"/>
    <property type="match status" value="1"/>
</dbReference>
<accession>A0A151JWE4</accession>
<keyword evidence="9 18" id="KW-0256">Endoplasmic reticulum</keyword>
<evidence type="ECO:0000313" key="24">
    <source>
        <dbReference type="Proteomes" id="UP000078541"/>
    </source>
</evidence>
<dbReference type="InterPro" id="IPR001199">
    <property type="entry name" value="Cyt_B5-like_heme/steroid-bd"/>
</dbReference>
<organism evidence="23 24">
    <name type="scientific">Trachymyrmex septentrionalis</name>
    <dbReference type="NCBI Taxonomy" id="34720"/>
    <lineage>
        <taxon>Eukaryota</taxon>
        <taxon>Metazoa</taxon>
        <taxon>Ecdysozoa</taxon>
        <taxon>Arthropoda</taxon>
        <taxon>Hexapoda</taxon>
        <taxon>Insecta</taxon>
        <taxon>Pterygota</taxon>
        <taxon>Neoptera</taxon>
        <taxon>Endopterygota</taxon>
        <taxon>Hymenoptera</taxon>
        <taxon>Apocrita</taxon>
        <taxon>Aculeata</taxon>
        <taxon>Formicoidea</taxon>
        <taxon>Formicidae</taxon>
        <taxon>Myrmicinae</taxon>
        <taxon>Trachymyrmex</taxon>
    </lineage>
</organism>
<comment type="similarity">
    <text evidence="4 18">Belongs to the sterol desaturase family. SCS7 subfamily.</text>
</comment>
<evidence type="ECO:0000313" key="23">
    <source>
        <dbReference type="EMBL" id="KYN38656.1"/>
    </source>
</evidence>
<dbReference type="InterPro" id="IPR036400">
    <property type="entry name" value="Cyt_B5-like_heme/steroid_sf"/>
</dbReference>
<feature type="binding site" description="axial binding residue" evidence="20">
    <location>
        <position position="69"/>
    </location>
    <ligand>
        <name>heme</name>
        <dbReference type="ChEBI" id="CHEBI:30413"/>
    </ligand>
    <ligandPart>
        <name>Fe</name>
        <dbReference type="ChEBI" id="CHEBI:18248"/>
    </ligandPart>
</feature>
<keyword evidence="5 18" id="KW-0444">Lipid biosynthesis</keyword>
<dbReference type="PANTHER" id="PTHR12863:SF1">
    <property type="entry name" value="FATTY ACID 2-HYDROXYLASE"/>
    <property type="match status" value="1"/>
</dbReference>
<evidence type="ECO:0000256" key="2">
    <source>
        <dbReference type="ARBA" id="ARBA00004991"/>
    </source>
</evidence>
<comment type="cofactor">
    <cofactor evidence="18 19">
        <name>Zn(2+)</name>
        <dbReference type="ChEBI" id="CHEBI:29105"/>
    </cofactor>
    <text evidence="18 19">Binds 2 Zn(2+) ions per subunit that likely form a catalytic dimetal center.</text>
</comment>
<feature type="domain" description="Cytochrome b5 heme-binding" evidence="22">
    <location>
        <begin position="36"/>
        <end position="106"/>
    </location>
</feature>
<keyword evidence="24" id="KW-1185">Reference proteome</keyword>
<evidence type="ECO:0000256" key="1">
    <source>
        <dbReference type="ARBA" id="ARBA00004477"/>
    </source>
</evidence>
<feature type="transmembrane region" description="Helical" evidence="21">
    <location>
        <begin position="207"/>
        <end position="235"/>
    </location>
</feature>
<dbReference type="InterPro" id="IPR014430">
    <property type="entry name" value="Scs7"/>
</dbReference>
<evidence type="ECO:0000256" key="14">
    <source>
        <dbReference type="ARBA" id="ARBA00023004"/>
    </source>
</evidence>
<dbReference type="GO" id="GO:0080132">
    <property type="term" value="F:fatty acid 2-hydroxylase activity"/>
    <property type="evidence" value="ECO:0007669"/>
    <property type="project" value="InterPro"/>
</dbReference>
<keyword evidence="8 18" id="KW-0479">Metal-binding</keyword>
<evidence type="ECO:0000256" key="17">
    <source>
        <dbReference type="ARBA" id="ARBA00023160"/>
    </source>
</evidence>
<feature type="binding site" evidence="19">
    <location>
        <position position="341"/>
    </location>
    <ligand>
        <name>Zn(2+)</name>
        <dbReference type="ChEBI" id="CHEBI:29105"/>
        <label>1</label>
    </ligand>
</feature>
<evidence type="ECO:0000256" key="3">
    <source>
        <dbReference type="ARBA" id="ARBA00005189"/>
    </source>
</evidence>
<keyword evidence="11 19" id="KW-0862">Zinc</keyword>
<feature type="transmembrane region" description="Helical" evidence="21">
    <location>
        <begin position="296"/>
        <end position="313"/>
    </location>
</feature>
<keyword evidence="14 18" id="KW-0408">Iron</keyword>
<feature type="transmembrane region" description="Helical" evidence="21">
    <location>
        <begin position="273"/>
        <end position="290"/>
    </location>
</feature>
<keyword evidence="10 18" id="KW-0276">Fatty acid metabolism</keyword>
<keyword evidence="13 18" id="KW-0560">Oxidoreductase</keyword>
<evidence type="ECO:0000256" key="21">
    <source>
        <dbReference type="SAM" id="Phobius"/>
    </source>
</evidence>
<name>A0A151JWE4_9HYME</name>
<dbReference type="PROSITE" id="PS50255">
    <property type="entry name" value="CYTOCHROME_B5_2"/>
    <property type="match status" value="1"/>
</dbReference>
<sequence>MATCRDRKFNNICHLENTNENVLTIKNSDTCANRTENHDIDDTPREEITEFLVKYRDRVYNIHNFLNNHPGGKNTLMRLKDQNLDKELAKNPHSKSAYYLLEEFAVQHQVRYNEYEKLINWDKPILWQVGFMGEQYWEWVNLPVNRPIRLFQSDILEKLSISPWYILPIIWLPIITYFFYMGCVSNVSTNIGNSYFTIKKILKIGVYILLVITAQNILPSLILGLFIWTILEFFFHRKIFHFRPPHNSKVLITLHFLMHGNHHKAPLDDRRQVFPPIFALFLAAIAWEIYKAIFPMAIVHFIAVGSTMGYLGYDLMHYYLHNGAPMAESYLYTMKRKHNYHHFVHHEQGFGITNGLWDRILNTDLTLKKLKEPLKW</sequence>
<dbReference type="Pfam" id="PF04116">
    <property type="entry name" value="FA_hydroxylase"/>
    <property type="match status" value="1"/>
</dbReference>
<dbReference type="InterPro" id="IPR006694">
    <property type="entry name" value="Fatty_acid_hydroxylase"/>
</dbReference>
<evidence type="ECO:0000256" key="7">
    <source>
        <dbReference type="ARBA" id="ARBA00022692"/>
    </source>
</evidence>
<proteinExistence type="inferred from homology"/>
<dbReference type="EC" id="1.-.-.-" evidence="18"/>
<keyword evidence="6 20" id="KW-0349">Heme</keyword>
<dbReference type="PANTHER" id="PTHR12863">
    <property type="entry name" value="FATTY ACID HYDROXYLASE"/>
    <property type="match status" value="1"/>
</dbReference>
<evidence type="ECO:0000256" key="18">
    <source>
        <dbReference type="PIRNR" id="PIRNR005149"/>
    </source>
</evidence>
<evidence type="ECO:0000256" key="20">
    <source>
        <dbReference type="PIRSR" id="PIRSR005149-50"/>
    </source>
</evidence>
<feature type="binding site" evidence="19">
    <location>
        <position position="317"/>
    </location>
    <ligand>
        <name>Zn(2+)</name>
        <dbReference type="ChEBI" id="CHEBI:29105"/>
        <label>1</label>
    </ligand>
</feature>
<dbReference type="InterPro" id="IPR018506">
    <property type="entry name" value="Cyt_B5_heme-BS"/>
</dbReference>
<reference evidence="23 24" key="1">
    <citation type="submission" date="2016-03" db="EMBL/GenBank/DDBJ databases">
        <title>Trachymyrmex septentrionalis WGS genome.</title>
        <authorList>
            <person name="Nygaard S."/>
            <person name="Hu H."/>
            <person name="Boomsma J."/>
            <person name="Zhang G."/>
        </authorList>
    </citation>
    <scope>NUCLEOTIDE SEQUENCE [LARGE SCALE GENOMIC DNA]</scope>
    <source>
        <strain evidence="23">Tsep2-gDNA-1</strain>
        <tissue evidence="23">Whole body</tissue>
    </source>
</reference>
<evidence type="ECO:0000256" key="9">
    <source>
        <dbReference type="ARBA" id="ARBA00022824"/>
    </source>
</evidence>
<feature type="binding site" evidence="19">
    <location>
        <position position="259"/>
    </location>
    <ligand>
        <name>Zn(2+)</name>
        <dbReference type="ChEBI" id="CHEBI:29105"/>
        <label>1</label>
    </ligand>
</feature>
<dbReference type="Gene3D" id="3.10.120.10">
    <property type="entry name" value="Cytochrome b5-like heme/steroid binding domain"/>
    <property type="match status" value="1"/>
</dbReference>
<comment type="pathway">
    <text evidence="2">Sphingolipid metabolism.</text>
</comment>
<evidence type="ECO:0000256" key="15">
    <source>
        <dbReference type="ARBA" id="ARBA00023098"/>
    </source>
</evidence>
<evidence type="ECO:0000256" key="12">
    <source>
        <dbReference type="ARBA" id="ARBA00022989"/>
    </source>
</evidence>
<dbReference type="STRING" id="34720.A0A151JWE4"/>
<keyword evidence="7 21" id="KW-0812">Transmembrane</keyword>
<dbReference type="Proteomes" id="UP000078541">
    <property type="component" value="Unassembled WGS sequence"/>
</dbReference>
<evidence type="ECO:0000259" key="22">
    <source>
        <dbReference type="PROSITE" id="PS50255"/>
    </source>
</evidence>
<evidence type="ECO:0000256" key="16">
    <source>
        <dbReference type="ARBA" id="ARBA00023136"/>
    </source>
</evidence>
<comment type="subcellular location">
    <subcellularLocation>
        <location evidence="1">Endoplasmic reticulum membrane</location>
        <topology evidence="1">Multi-pass membrane protein</topology>
    </subcellularLocation>
</comment>
<dbReference type="GO" id="GO:0005506">
    <property type="term" value="F:iron ion binding"/>
    <property type="evidence" value="ECO:0007669"/>
    <property type="project" value="UniProtKB-UniRule"/>
</dbReference>